<gene>
    <name evidence="4" type="ORF">SAMN05877753_101643</name>
</gene>
<dbReference type="Proteomes" id="UP000219546">
    <property type="component" value="Unassembled WGS sequence"/>
</dbReference>
<dbReference type="PROSITE" id="PS51272">
    <property type="entry name" value="SLH"/>
    <property type="match status" value="3"/>
</dbReference>
<reference evidence="4 5" key="1">
    <citation type="submission" date="2017-08" db="EMBL/GenBank/DDBJ databases">
        <authorList>
            <person name="de Groot N.N."/>
        </authorList>
    </citation>
    <scope>NUCLEOTIDE SEQUENCE [LARGE SCALE GENOMIC DNA]</scope>
    <source>
        <strain evidence="4 5">JC228</strain>
    </source>
</reference>
<feature type="chain" id="PRO_5038905217" evidence="2">
    <location>
        <begin position="27"/>
        <end position="427"/>
    </location>
</feature>
<dbReference type="Pfam" id="PF13472">
    <property type="entry name" value="Lipase_GDSL_2"/>
    <property type="match status" value="1"/>
</dbReference>
<keyword evidence="5" id="KW-1185">Reference proteome</keyword>
<dbReference type="PANTHER" id="PTHR43308:SF5">
    <property type="entry name" value="S-LAYER PROTEIN _ PEPTIDOGLYCAN ENDO-BETA-N-ACETYLGLUCOSAMINIDASE"/>
    <property type="match status" value="1"/>
</dbReference>
<dbReference type="OrthoDB" id="1815486at2"/>
<dbReference type="EMBL" id="OAOP01000001">
    <property type="protein sequence ID" value="SNX67324.1"/>
    <property type="molecule type" value="Genomic_DNA"/>
</dbReference>
<dbReference type="Pfam" id="PF00395">
    <property type="entry name" value="SLH"/>
    <property type="match status" value="3"/>
</dbReference>
<organism evidence="4 5">
    <name type="scientific">Bacillus oleivorans</name>
    <dbReference type="NCBI Taxonomy" id="1448271"/>
    <lineage>
        <taxon>Bacteria</taxon>
        <taxon>Bacillati</taxon>
        <taxon>Bacillota</taxon>
        <taxon>Bacilli</taxon>
        <taxon>Bacillales</taxon>
        <taxon>Bacillaceae</taxon>
        <taxon>Bacillus</taxon>
    </lineage>
</organism>
<dbReference type="PANTHER" id="PTHR43308">
    <property type="entry name" value="OUTER MEMBRANE PROTEIN ALPHA-RELATED"/>
    <property type="match status" value="1"/>
</dbReference>
<dbReference type="InterPro" id="IPR001119">
    <property type="entry name" value="SLH_dom"/>
</dbReference>
<dbReference type="InterPro" id="IPR013830">
    <property type="entry name" value="SGNH_hydro"/>
</dbReference>
<evidence type="ECO:0000256" key="2">
    <source>
        <dbReference type="SAM" id="SignalP"/>
    </source>
</evidence>
<dbReference type="SUPFAM" id="SSF52266">
    <property type="entry name" value="SGNH hydrolase"/>
    <property type="match status" value="1"/>
</dbReference>
<dbReference type="InterPro" id="IPR036514">
    <property type="entry name" value="SGNH_hydro_sf"/>
</dbReference>
<keyword evidence="1 2" id="KW-0732">Signal</keyword>
<feature type="signal peptide" evidence="2">
    <location>
        <begin position="1"/>
        <end position="26"/>
    </location>
</feature>
<evidence type="ECO:0000313" key="5">
    <source>
        <dbReference type="Proteomes" id="UP000219546"/>
    </source>
</evidence>
<feature type="domain" description="SLH" evidence="3">
    <location>
        <begin position="308"/>
        <end position="361"/>
    </location>
</feature>
<evidence type="ECO:0000259" key="3">
    <source>
        <dbReference type="PROSITE" id="PS51272"/>
    </source>
</evidence>
<proteinExistence type="predicted"/>
<evidence type="ECO:0000313" key="4">
    <source>
        <dbReference type="EMBL" id="SNX67324.1"/>
    </source>
</evidence>
<evidence type="ECO:0000256" key="1">
    <source>
        <dbReference type="ARBA" id="ARBA00022729"/>
    </source>
</evidence>
<sequence>MKRFLKRSIVSFVTALLLLSTASNVAATEQTVMDYVALGDSIAKGVTANGDLGLGYADFIEAELEARGMTVNLNKSFAVPGYTSAQVLADLNKPEIKEALTKAELVTLSVGANDMLQIAEIDLANGEISFDLKEAQATLTKMAENVALIVGTIKTINPEAEVYITDYIFPFPHLEGETYDLTAGMMEQMNGAILAAGASAGAKPVSVTSLIGFETKDYMPNPQNVHPNEEGYKEMAEAFFAVFDAPAFVDVKGHWAEEAIMALAKLNVVAGVTDTKFMPDRIITRAEAAALLFRMIPMTMNIPENPGFKDVSEDHPHYMAIAKLVEAGVFSKAETFNPEAPLTRAQLAKIVTIAFQVKAGDRAASFTDVREGYWAKPYIEILASNGYLSGYTNGRFGIGDSTTRAQFTAVVYRIYRDIEAYRFLDGK</sequence>
<dbReference type="RefSeq" id="WP_097157127.1">
    <property type="nucleotide sequence ID" value="NZ_JBEPMQ010000003.1"/>
</dbReference>
<protein>
    <submittedName>
        <fullName evidence="4">Lysophospholipase L1-like esterase</fullName>
    </submittedName>
</protein>
<dbReference type="InterPro" id="IPR051465">
    <property type="entry name" value="Cell_Envelope_Struct_Comp"/>
</dbReference>
<dbReference type="AlphaFoldDB" id="A0A285CIA7"/>
<feature type="domain" description="SLH" evidence="3">
    <location>
        <begin position="362"/>
        <end position="425"/>
    </location>
</feature>
<feature type="domain" description="SLH" evidence="3">
    <location>
        <begin position="243"/>
        <end position="306"/>
    </location>
</feature>
<name>A0A285CIA7_9BACI</name>
<accession>A0A285CIA7</accession>
<dbReference type="Gene3D" id="3.40.50.1110">
    <property type="entry name" value="SGNH hydrolase"/>
    <property type="match status" value="1"/>
</dbReference>